<dbReference type="PANTHER" id="PTHR36159:SF1">
    <property type="entry name" value="RETROVIRUS-RELATED POL POLYPROTEIN FROM TRANSPOSON 412-LIKE PROTEIN"/>
    <property type="match status" value="1"/>
</dbReference>
<dbReference type="Pfam" id="PF21738">
    <property type="entry name" value="DJR-like_dom"/>
    <property type="match status" value="1"/>
</dbReference>
<feature type="domain" description="Double jelly roll-like" evidence="1">
    <location>
        <begin position="74"/>
        <end position="398"/>
    </location>
</feature>
<protein>
    <submittedName>
        <fullName evidence="3">Uncharacterized protein LOC115886767</fullName>
    </submittedName>
</protein>
<dbReference type="GeneID" id="115886767"/>
<dbReference type="OrthoDB" id="7691951at2759"/>
<gene>
    <name evidence="3" type="primary">LOC115886767</name>
</gene>
<accession>A0A6J2YEZ0</accession>
<sequence>MDILNVTEKLYVDNSIVSTELHTYQPLISSKFDYNDEIRIPIQELDAYTLPSESLLYIEGALLNNEGKYTKKLKFVNNGIAFLFREIRFELNGVTIDSVRNVGLASTLKGYLSFNTNESIKLQNAGWFPDRKEGDRILVDDNGKFNVSIPLKILLGFFEDYKKIILNMKQELVLIRASNDLDAVFFKDDTTPPTTTVETPKVSIDKLFWKIPHITVDIPQQLALTKILESNKELLIGFRSWEIIEYSSLPETTRHTWPVKTTSKLEAPRHVIIAFQIDIGQVTKDMSQFDNVDLSNIRIFLNSERYPYHDLYLNFKENKYSALYEMYADFRHSYYGTSIEPMFSPEKFKSICPVTHIDCSHQKEFLQIGSIVMRVEFETNANIKKETSAYCLILHDKVFSYNPLTKIVKL</sequence>
<dbReference type="AlphaFoldDB" id="A0A6J2YEZ0"/>
<dbReference type="PANTHER" id="PTHR36159">
    <property type="entry name" value="PROTEIN CBG23766"/>
    <property type="match status" value="1"/>
</dbReference>
<reference evidence="3" key="1">
    <citation type="submission" date="2025-08" db="UniProtKB">
        <authorList>
            <consortium name="RefSeq"/>
        </authorList>
    </citation>
    <scope>IDENTIFICATION</scope>
    <source>
        <tissue evidence="3">Gonads</tissue>
    </source>
</reference>
<proteinExistence type="predicted"/>
<evidence type="ECO:0000259" key="1">
    <source>
        <dbReference type="Pfam" id="PF21738"/>
    </source>
</evidence>
<dbReference type="KEGG" id="soy:115886767"/>
<dbReference type="RefSeq" id="XP_030761911.1">
    <property type="nucleotide sequence ID" value="XM_030906051.1"/>
</dbReference>
<name>A0A6J2YEZ0_SITOR</name>
<dbReference type="InterPro" id="IPR049512">
    <property type="entry name" value="DJR-like_dom"/>
</dbReference>
<evidence type="ECO:0000313" key="2">
    <source>
        <dbReference type="Proteomes" id="UP000504635"/>
    </source>
</evidence>
<dbReference type="Proteomes" id="UP000504635">
    <property type="component" value="Unplaced"/>
</dbReference>
<keyword evidence="2" id="KW-1185">Reference proteome</keyword>
<dbReference type="InParanoid" id="A0A6J2YEZ0"/>
<organism evidence="2 3">
    <name type="scientific">Sitophilus oryzae</name>
    <name type="common">Rice weevil</name>
    <name type="synonym">Curculio oryzae</name>
    <dbReference type="NCBI Taxonomy" id="7048"/>
    <lineage>
        <taxon>Eukaryota</taxon>
        <taxon>Metazoa</taxon>
        <taxon>Ecdysozoa</taxon>
        <taxon>Arthropoda</taxon>
        <taxon>Hexapoda</taxon>
        <taxon>Insecta</taxon>
        <taxon>Pterygota</taxon>
        <taxon>Neoptera</taxon>
        <taxon>Endopterygota</taxon>
        <taxon>Coleoptera</taxon>
        <taxon>Polyphaga</taxon>
        <taxon>Cucujiformia</taxon>
        <taxon>Curculionidae</taxon>
        <taxon>Dryophthorinae</taxon>
        <taxon>Sitophilus</taxon>
    </lineage>
</organism>
<evidence type="ECO:0000313" key="3">
    <source>
        <dbReference type="RefSeq" id="XP_030761911.1"/>
    </source>
</evidence>